<feature type="compositionally biased region" description="Gly residues" evidence="1">
    <location>
        <begin position="17"/>
        <end position="46"/>
    </location>
</feature>
<reference evidence="4 5" key="1">
    <citation type="submission" date="2020-06" db="EMBL/GenBank/DDBJ databases">
        <title>Actinomadura xiongansis sp. nov., isolated from soil of Baiyangdian.</title>
        <authorList>
            <person name="Zhang X."/>
        </authorList>
    </citation>
    <scope>NUCLEOTIDE SEQUENCE [LARGE SCALE GENOMIC DNA]</scope>
    <source>
        <strain evidence="4 5">HBUM206468</strain>
    </source>
</reference>
<dbReference type="PANTHER" id="PTHR34473:SF2">
    <property type="entry name" value="UPF0699 TRANSMEMBRANE PROTEIN YDBT"/>
    <property type="match status" value="1"/>
</dbReference>
<dbReference type="InterPro" id="IPR014529">
    <property type="entry name" value="UCP026631"/>
</dbReference>
<feature type="transmembrane region" description="Helical" evidence="2">
    <location>
        <begin position="84"/>
        <end position="104"/>
    </location>
</feature>
<feature type="region of interest" description="Disordered" evidence="1">
    <location>
        <begin position="1"/>
        <end position="60"/>
    </location>
</feature>
<evidence type="ECO:0000256" key="1">
    <source>
        <dbReference type="SAM" id="MobiDB-lite"/>
    </source>
</evidence>
<feature type="domain" description="YdbS-like PH" evidence="3">
    <location>
        <begin position="415"/>
        <end position="470"/>
    </location>
</feature>
<evidence type="ECO:0000313" key="4">
    <source>
        <dbReference type="EMBL" id="MBC6467983.1"/>
    </source>
</evidence>
<keyword evidence="5" id="KW-1185">Reference proteome</keyword>
<name>A0ABR7LUA2_9ACTN</name>
<evidence type="ECO:0000259" key="3">
    <source>
        <dbReference type="Pfam" id="PF03703"/>
    </source>
</evidence>
<feature type="transmembrane region" description="Helical" evidence="2">
    <location>
        <begin position="116"/>
        <end position="138"/>
    </location>
</feature>
<keyword evidence="2" id="KW-1133">Transmembrane helix</keyword>
<dbReference type="EMBL" id="JABVEC010000016">
    <property type="protein sequence ID" value="MBC6467983.1"/>
    <property type="molecule type" value="Genomic_DNA"/>
</dbReference>
<gene>
    <name evidence="4" type="ORF">HKK74_21150</name>
</gene>
<evidence type="ECO:0000256" key="2">
    <source>
        <dbReference type="SAM" id="Phobius"/>
    </source>
</evidence>
<accession>A0ABR7LUA2</accession>
<dbReference type="Pfam" id="PF03703">
    <property type="entry name" value="bPH_2"/>
    <property type="match status" value="3"/>
</dbReference>
<evidence type="ECO:0000313" key="5">
    <source>
        <dbReference type="Proteomes" id="UP000805614"/>
    </source>
</evidence>
<comment type="caution">
    <text evidence="4">The sequence shown here is derived from an EMBL/GenBank/DDBJ whole genome shotgun (WGS) entry which is preliminary data.</text>
</comment>
<organism evidence="4 5">
    <name type="scientific">Actinomadura alba</name>
    <dbReference type="NCBI Taxonomy" id="406431"/>
    <lineage>
        <taxon>Bacteria</taxon>
        <taxon>Bacillati</taxon>
        <taxon>Actinomycetota</taxon>
        <taxon>Actinomycetes</taxon>
        <taxon>Streptosporangiales</taxon>
        <taxon>Thermomonosporaceae</taxon>
        <taxon>Actinomadura</taxon>
    </lineage>
</organism>
<feature type="domain" description="YdbS-like PH" evidence="3">
    <location>
        <begin position="137"/>
        <end position="215"/>
    </location>
</feature>
<dbReference type="PIRSF" id="PIRSF026631">
    <property type="entry name" value="UCP026631"/>
    <property type="match status" value="1"/>
</dbReference>
<feature type="transmembrane region" description="Helical" evidence="2">
    <location>
        <begin position="243"/>
        <end position="270"/>
    </location>
</feature>
<feature type="domain" description="YdbS-like PH" evidence="3">
    <location>
        <begin position="299"/>
        <end position="377"/>
    </location>
</feature>
<dbReference type="InterPro" id="IPR005182">
    <property type="entry name" value="YdbS-like_PH"/>
</dbReference>
<dbReference type="Proteomes" id="UP000805614">
    <property type="component" value="Unassembled WGS sequence"/>
</dbReference>
<protein>
    <submittedName>
        <fullName evidence="4">PH domain-containing protein</fullName>
    </submittedName>
</protein>
<sequence length="500" mass="53125">MNYGAPGRPGQPAVDGPPGGYGPLGGDGQPGGYGPPGGYGRGGHGQGPMVHPPHPPPGYGAGYGPPLRPVHFSHGVHRLHWATALIRAMTVLVIYLAMAGPVLLGPSSGVTAAEMGVFMLVSVPFVVLAMLVGFWGWWSLRFWIGGDDLVVETGILRKRKRRISLSRVQAVDVVRPLVTRALNLAEVRVELAGGDRGEIALRFLGRAAAQRLRAELLARAAGLPGHTPEAPERLIWRVRFSTLLASLVLKVPVFGTFALFVALLLVGFAYAEFGVLGGAVPALLGLLRGVVAPLVINANFTVAMSPDGLRLRHGLLETRMQTVPPGRVQAIRIVEPSIWRSSGWARVDVTVAGYSGEREVFSSVLVPVAPREVAYDLVSLAFPGTDISALRLLPASGRSWSLDREAAAGADDVVFVSRRGLFCRSTDVIAHARAQSVRLSAGPLQRLLGLGTVHVDAPAGPVQVAAVNRDLEEARLIVESTAERARVARARGGDRPQWAR</sequence>
<proteinExistence type="predicted"/>
<feature type="transmembrane region" description="Helical" evidence="2">
    <location>
        <begin position="282"/>
        <end position="302"/>
    </location>
</feature>
<keyword evidence="2" id="KW-0472">Membrane</keyword>
<dbReference type="PANTHER" id="PTHR34473">
    <property type="entry name" value="UPF0699 TRANSMEMBRANE PROTEIN YDBS"/>
    <property type="match status" value="1"/>
</dbReference>
<keyword evidence="2" id="KW-0812">Transmembrane</keyword>